<feature type="region of interest" description="Disordered" evidence="1">
    <location>
        <begin position="1"/>
        <end position="47"/>
    </location>
</feature>
<dbReference type="Proteomes" id="UP001497623">
    <property type="component" value="Unassembled WGS sequence"/>
</dbReference>
<keyword evidence="4" id="KW-1185">Reference proteome</keyword>
<gene>
    <name evidence="3" type="ORF">MNOR_LOCUS24193</name>
</gene>
<evidence type="ECO:0000313" key="3">
    <source>
        <dbReference type="EMBL" id="CAL4124051.1"/>
    </source>
</evidence>
<accession>A0AAV2RIQ9</accession>
<feature type="non-terminal residue" evidence="3">
    <location>
        <position position="135"/>
    </location>
</feature>
<evidence type="ECO:0000313" key="4">
    <source>
        <dbReference type="Proteomes" id="UP001497623"/>
    </source>
</evidence>
<comment type="caution">
    <text evidence="3">The sequence shown here is derived from an EMBL/GenBank/DDBJ whole genome shotgun (WGS) entry which is preliminary data.</text>
</comment>
<dbReference type="EMBL" id="CAXKWB010021994">
    <property type="protein sequence ID" value="CAL4124051.1"/>
    <property type="molecule type" value="Genomic_DNA"/>
</dbReference>
<dbReference type="InterPro" id="IPR013961">
    <property type="entry name" value="RAI1"/>
</dbReference>
<proteinExistence type="predicted"/>
<protein>
    <recommendedName>
        <fullName evidence="2">RAI1-like domain-containing protein</fullName>
    </recommendedName>
</protein>
<sequence>MVDNYPMKRKSEKNGYERKDAKRPYHGENTEKEFQVHPRRKYGGPQTNLRKPMLIGDFCLDHERKFCPDQRNLHFINMDWNETKKVSYDLNIGIEKVMRKNFEETRTEKLDRLLEWILENAYKFHTNESKGKPLE</sequence>
<dbReference type="AlphaFoldDB" id="A0AAV2RIQ9"/>
<reference evidence="3 4" key="1">
    <citation type="submission" date="2024-05" db="EMBL/GenBank/DDBJ databases">
        <authorList>
            <person name="Wallberg A."/>
        </authorList>
    </citation>
    <scope>NUCLEOTIDE SEQUENCE [LARGE SCALE GENOMIC DNA]</scope>
</reference>
<feature type="compositionally biased region" description="Basic and acidic residues" evidence="1">
    <location>
        <begin position="12"/>
        <end position="36"/>
    </location>
</feature>
<evidence type="ECO:0000256" key="1">
    <source>
        <dbReference type="SAM" id="MobiDB-lite"/>
    </source>
</evidence>
<organism evidence="3 4">
    <name type="scientific">Meganyctiphanes norvegica</name>
    <name type="common">Northern krill</name>
    <name type="synonym">Thysanopoda norvegica</name>
    <dbReference type="NCBI Taxonomy" id="48144"/>
    <lineage>
        <taxon>Eukaryota</taxon>
        <taxon>Metazoa</taxon>
        <taxon>Ecdysozoa</taxon>
        <taxon>Arthropoda</taxon>
        <taxon>Crustacea</taxon>
        <taxon>Multicrustacea</taxon>
        <taxon>Malacostraca</taxon>
        <taxon>Eumalacostraca</taxon>
        <taxon>Eucarida</taxon>
        <taxon>Euphausiacea</taxon>
        <taxon>Euphausiidae</taxon>
        <taxon>Meganyctiphanes</taxon>
    </lineage>
</organism>
<name>A0AAV2RIQ9_MEGNR</name>
<feature type="domain" description="RAI1-like" evidence="2">
    <location>
        <begin position="51"/>
        <end position="122"/>
    </location>
</feature>
<evidence type="ECO:0000259" key="2">
    <source>
        <dbReference type="Pfam" id="PF08652"/>
    </source>
</evidence>
<dbReference type="Pfam" id="PF08652">
    <property type="entry name" value="RAI1"/>
    <property type="match status" value="1"/>
</dbReference>